<dbReference type="SUPFAM" id="SSF143100">
    <property type="entry name" value="TTHA1013/TTHA0281-like"/>
    <property type="match status" value="1"/>
</dbReference>
<dbReference type="InterPro" id="IPR035069">
    <property type="entry name" value="TTHA1013/TTHA0281-like"/>
</dbReference>
<dbReference type="AlphaFoldDB" id="A0A532VAE3"/>
<dbReference type="EMBL" id="NJBO01000001">
    <property type="protein sequence ID" value="TKJ44174.1"/>
    <property type="molecule type" value="Genomic_DNA"/>
</dbReference>
<name>A0A532VAE3_UNCT6</name>
<comment type="caution">
    <text evidence="2">The sequence shown here is derived from an EMBL/GenBank/DDBJ whole genome shotgun (WGS) entry which is preliminary data.</text>
</comment>
<gene>
    <name evidence="2" type="ORF">CEE36_00065</name>
</gene>
<organism evidence="2 3">
    <name type="scientific">candidate division TA06 bacterium B3_TA06</name>
    <dbReference type="NCBI Taxonomy" id="2012487"/>
    <lineage>
        <taxon>Bacteria</taxon>
        <taxon>Bacteria division TA06</taxon>
    </lineage>
</organism>
<dbReference type="Gene3D" id="3.30.160.250">
    <property type="match status" value="1"/>
</dbReference>
<dbReference type="PANTHER" id="PTHR34504:SF2">
    <property type="entry name" value="UPF0150 PROTEIN SSL0259"/>
    <property type="match status" value="1"/>
</dbReference>
<evidence type="ECO:0000313" key="2">
    <source>
        <dbReference type="EMBL" id="TKJ44174.1"/>
    </source>
</evidence>
<dbReference type="Proteomes" id="UP000317778">
    <property type="component" value="Unassembled WGS sequence"/>
</dbReference>
<evidence type="ECO:0000313" key="3">
    <source>
        <dbReference type="Proteomes" id="UP000317778"/>
    </source>
</evidence>
<accession>A0A532VAE3</accession>
<dbReference type="Pfam" id="PF15919">
    <property type="entry name" value="HicB_lk_antitox"/>
    <property type="match status" value="1"/>
</dbReference>
<proteinExistence type="predicted"/>
<sequence>MKRFKVLFKPEPDGGYTASVPSLPGCISYGETLEEAKKMVADAISCYLKCMKEHGECCADDSECVVDEIDIADE</sequence>
<protein>
    <submittedName>
        <fullName evidence="2">Antitoxin HicB</fullName>
    </submittedName>
</protein>
<evidence type="ECO:0000259" key="1">
    <source>
        <dbReference type="Pfam" id="PF15919"/>
    </source>
</evidence>
<dbReference type="PANTHER" id="PTHR34504">
    <property type="entry name" value="ANTITOXIN HICB"/>
    <property type="match status" value="1"/>
</dbReference>
<dbReference type="InterPro" id="IPR051404">
    <property type="entry name" value="TA_system_antitoxin"/>
</dbReference>
<dbReference type="InterPro" id="IPR031807">
    <property type="entry name" value="HicB-like"/>
</dbReference>
<feature type="domain" description="HicB-like antitoxin of toxin-antitoxin system" evidence="1">
    <location>
        <begin position="6"/>
        <end position="60"/>
    </location>
</feature>
<reference evidence="2 3" key="1">
    <citation type="submission" date="2017-06" db="EMBL/GenBank/DDBJ databases">
        <title>Novel microbial phyla capable of carbon fixation and sulfur reduction in deep-sea sediments.</title>
        <authorList>
            <person name="Huang J."/>
            <person name="Baker B."/>
            <person name="Wang Y."/>
        </authorList>
    </citation>
    <scope>NUCLEOTIDE SEQUENCE [LARGE SCALE GENOMIC DNA]</scope>
    <source>
        <strain evidence="2">B3_TA06</strain>
    </source>
</reference>